<accession>B0E4W7</accession>
<dbReference type="InParanoid" id="B0E4W7"/>
<dbReference type="Proteomes" id="UP000001194">
    <property type="component" value="Unassembled WGS sequence"/>
</dbReference>
<reference evidence="1 2" key="1">
    <citation type="journal article" date="2008" name="Nature">
        <title>The genome of Laccaria bicolor provides insights into mycorrhizal symbiosis.</title>
        <authorList>
            <person name="Martin F."/>
            <person name="Aerts A."/>
            <person name="Ahren D."/>
            <person name="Brun A."/>
            <person name="Danchin E.G.J."/>
            <person name="Duchaussoy F."/>
            <person name="Gibon J."/>
            <person name="Kohler A."/>
            <person name="Lindquist E."/>
            <person name="Pereda V."/>
            <person name="Salamov A."/>
            <person name="Shapiro H.J."/>
            <person name="Wuyts J."/>
            <person name="Blaudez D."/>
            <person name="Buee M."/>
            <person name="Brokstein P."/>
            <person name="Canbaeck B."/>
            <person name="Cohen D."/>
            <person name="Courty P.E."/>
            <person name="Coutinho P.M."/>
            <person name="Delaruelle C."/>
            <person name="Detter J.C."/>
            <person name="Deveau A."/>
            <person name="DiFazio S."/>
            <person name="Duplessis S."/>
            <person name="Fraissinet-Tachet L."/>
            <person name="Lucic E."/>
            <person name="Frey-Klett P."/>
            <person name="Fourrey C."/>
            <person name="Feussner I."/>
            <person name="Gay G."/>
            <person name="Grimwood J."/>
            <person name="Hoegger P.J."/>
            <person name="Jain P."/>
            <person name="Kilaru S."/>
            <person name="Labbe J."/>
            <person name="Lin Y.C."/>
            <person name="Legue V."/>
            <person name="Le Tacon F."/>
            <person name="Marmeisse R."/>
            <person name="Melayah D."/>
            <person name="Montanini B."/>
            <person name="Muratet M."/>
            <person name="Nehls U."/>
            <person name="Niculita-Hirzel H."/>
            <person name="Oudot-Le Secq M.P."/>
            <person name="Peter M."/>
            <person name="Quesneville H."/>
            <person name="Rajashekar B."/>
            <person name="Reich M."/>
            <person name="Rouhier N."/>
            <person name="Schmutz J."/>
            <person name="Yin T."/>
            <person name="Chalot M."/>
            <person name="Henrissat B."/>
            <person name="Kuees U."/>
            <person name="Lucas S."/>
            <person name="Van de Peer Y."/>
            <person name="Podila G.K."/>
            <person name="Polle A."/>
            <person name="Pukkila P.J."/>
            <person name="Richardson P.M."/>
            <person name="Rouze P."/>
            <person name="Sanders I.R."/>
            <person name="Stajich J.E."/>
            <person name="Tunlid A."/>
            <person name="Tuskan G."/>
            <person name="Grigoriev I.V."/>
        </authorList>
    </citation>
    <scope>NUCLEOTIDE SEQUENCE [LARGE SCALE GENOMIC DNA]</scope>
    <source>
        <strain evidence="2">S238N-H82 / ATCC MYA-4686</strain>
    </source>
</reference>
<dbReference type="HOGENOM" id="CLU_1603007_0_0_1"/>
<organism evidence="2">
    <name type="scientific">Laccaria bicolor (strain S238N-H82 / ATCC MYA-4686)</name>
    <name type="common">Bicoloured deceiver</name>
    <name type="synonym">Laccaria laccata var. bicolor</name>
    <dbReference type="NCBI Taxonomy" id="486041"/>
    <lineage>
        <taxon>Eukaryota</taxon>
        <taxon>Fungi</taxon>
        <taxon>Dikarya</taxon>
        <taxon>Basidiomycota</taxon>
        <taxon>Agaricomycotina</taxon>
        <taxon>Agaricomycetes</taxon>
        <taxon>Agaricomycetidae</taxon>
        <taxon>Agaricales</taxon>
        <taxon>Agaricineae</taxon>
        <taxon>Hydnangiaceae</taxon>
        <taxon>Laccaria</taxon>
    </lineage>
</organism>
<keyword evidence="2" id="KW-1185">Reference proteome</keyword>
<proteinExistence type="predicted"/>
<dbReference type="RefSeq" id="XP_001891235.1">
    <property type="nucleotide sequence ID" value="XM_001891200.1"/>
</dbReference>
<gene>
    <name evidence="1" type="ORF">LACBIDRAFT_336258</name>
</gene>
<dbReference type="AlphaFoldDB" id="B0E4W7"/>
<dbReference type="KEGG" id="lbc:LACBIDRAFT_336258"/>
<sequence length="180" mass="20424">MKYFYEIVQGSSLWQAGQVHLPLAGMAKRIQGLASGKLAKHNECHCRLQHFQSRMGKCDFFEIKCPAWPESHGYGPTLGGSGLTILKPELFARLKAGLWAKVKKTHTINQLVLNPQQNFYKCTSMSNTAPPISAPHHIGTIRTSRFRHTIWKHHMRYLSISHLLGLITDLTTFADFQRRG</sequence>
<dbReference type="EMBL" id="DS547530">
    <property type="protein sequence ID" value="EDQ98113.1"/>
    <property type="molecule type" value="Genomic_DNA"/>
</dbReference>
<evidence type="ECO:0000313" key="2">
    <source>
        <dbReference type="Proteomes" id="UP000001194"/>
    </source>
</evidence>
<evidence type="ECO:0000313" key="1">
    <source>
        <dbReference type="EMBL" id="EDQ98113.1"/>
    </source>
</evidence>
<dbReference type="GeneID" id="6086892"/>
<name>B0E4W7_LACBS</name>
<protein>
    <submittedName>
        <fullName evidence="1">Predicted protein</fullName>
    </submittedName>
</protein>